<reference evidence="2 3" key="1">
    <citation type="journal article" date="2014" name="Int. J. Syst. Evol. Microbiol.">
        <title>Complete genome sequence of Corynebacterium casei LMG S-19264T (=DSM 44701T), isolated from a smear-ripened cheese.</title>
        <authorList>
            <consortium name="US DOE Joint Genome Institute (JGI-PGF)"/>
            <person name="Walter F."/>
            <person name="Albersmeier A."/>
            <person name="Kalinowski J."/>
            <person name="Ruckert C."/>
        </authorList>
    </citation>
    <scope>NUCLEOTIDE SEQUENCE [LARGE SCALE GENOMIC DNA]</scope>
    <source>
        <strain evidence="2 3">CGMCC 1.12976</strain>
    </source>
</reference>
<keyword evidence="1" id="KW-0812">Transmembrane</keyword>
<sequence length="52" mass="5476">MTLALIVIVGTVWVIVSLPIALIVGRIPKIAELADLRQAQAHTTGAIGTITR</sequence>
<dbReference type="AlphaFoldDB" id="A0A917B856"/>
<accession>A0A917B856</accession>
<keyword evidence="1" id="KW-0472">Membrane</keyword>
<name>A0A917B856_9MICO</name>
<proteinExistence type="predicted"/>
<gene>
    <name evidence="2" type="ORF">GCM10011399_19110</name>
</gene>
<feature type="transmembrane region" description="Helical" evidence="1">
    <location>
        <begin position="6"/>
        <end position="27"/>
    </location>
</feature>
<protein>
    <submittedName>
        <fullName evidence="2">Uncharacterized protein</fullName>
    </submittedName>
</protein>
<keyword evidence="1" id="KW-1133">Transmembrane helix</keyword>
<keyword evidence="3" id="KW-1185">Reference proteome</keyword>
<evidence type="ECO:0000313" key="2">
    <source>
        <dbReference type="EMBL" id="GGF25827.1"/>
    </source>
</evidence>
<dbReference type="Proteomes" id="UP000598775">
    <property type="component" value="Unassembled WGS sequence"/>
</dbReference>
<dbReference type="EMBL" id="BMGP01000003">
    <property type="protein sequence ID" value="GGF25827.1"/>
    <property type="molecule type" value="Genomic_DNA"/>
</dbReference>
<organism evidence="2 3">
    <name type="scientific">Subtercola lobariae</name>
    <dbReference type="NCBI Taxonomy" id="1588641"/>
    <lineage>
        <taxon>Bacteria</taxon>
        <taxon>Bacillati</taxon>
        <taxon>Actinomycetota</taxon>
        <taxon>Actinomycetes</taxon>
        <taxon>Micrococcales</taxon>
        <taxon>Microbacteriaceae</taxon>
        <taxon>Subtercola</taxon>
    </lineage>
</organism>
<evidence type="ECO:0000313" key="3">
    <source>
        <dbReference type="Proteomes" id="UP000598775"/>
    </source>
</evidence>
<evidence type="ECO:0000256" key="1">
    <source>
        <dbReference type="SAM" id="Phobius"/>
    </source>
</evidence>
<dbReference type="RefSeq" id="WP_188677369.1">
    <property type="nucleotide sequence ID" value="NZ_BMGP01000003.1"/>
</dbReference>
<comment type="caution">
    <text evidence="2">The sequence shown here is derived from an EMBL/GenBank/DDBJ whole genome shotgun (WGS) entry which is preliminary data.</text>
</comment>